<sequence length="75" mass="7832">MPIPTPMGARLVYCLFLSLVFPPPLPRLEEGDFAGERVGVVGLPTIPLPLPALPVAPPPPLPAPTPTPAPTPQTH</sequence>
<name>A0A286UES0_9AGAM</name>
<dbReference type="Proteomes" id="UP000217199">
    <property type="component" value="Unassembled WGS sequence"/>
</dbReference>
<feature type="signal peptide" evidence="2">
    <location>
        <begin position="1"/>
        <end position="22"/>
    </location>
</feature>
<evidence type="ECO:0000313" key="3">
    <source>
        <dbReference type="EMBL" id="PAV18048.1"/>
    </source>
</evidence>
<reference evidence="3 4" key="1">
    <citation type="journal article" date="2017" name="Mol. Ecol.">
        <title>Comparative and population genomic landscape of Phellinus noxius: A hypervariable fungus causing root rot in trees.</title>
        <authorList>
            <person name="Chung C.L."/>
            <person name="Lee T.J."/>
            <person name="Akiba M."/>
            <person name="Lee H.H."/>
            <person name="Kuo T.H."/>
            <person name="Liu D."/>
            <person name="Ke H.M."/>
            <person name="Yokoi T."/>
            <person name="Roa M.B."/>
            <person name="Lu M.J."/>
            <person name="Chang Y.Y."/>
            <person name="Ann P.J."/>
            <person name="Tsai J.N."/>
            <person name="Chen C.Y."/>
            <person name="Tzean S.S."/>
            <person name="Ota Y."/>
            <person name="Hattori T."/>
            <person name="Sahashi N."/>
            <person name="Liou R.F."/>
            <person name="Kikuchi T."/>
            <person name="Tsai I.J."/>
        </authorList>
    </citation>
    <scope>NUCLEOTIDE SEQUENCE [LARGE SCALE GENOMIC DNA]</scope>
    <source>
        <strain evidence="3 4">FFPRI411160</strain>
    </source>
</reference>
<keyword evidence="4" id="KW-1185">Reference proteome</keyword>
<dbReference type="InParanoid" id="A0A286UES0"/>
<evidence type="ECO:0000256" key="2">
    <source>
        <dbReference type="SAM" id="SignalP"/>
    </source>
</evidence>
<evidence type="ECO:0000256" key="1">
    <source>
        <dbReference type="SAM" id="MobiDB-lite"/>
    </source>
</evidence>
<keyword evidence="2" id="KW-0732">Signal</keyword>
<organism evidence="3 4">
    <name type="scientific">Pyrrhoderma noxium</name>
    <dbReference type="NCBI Taxonomy" id="2282107"/>
    <lineage>
        <taxon>Eukaryota</taxon>
        <taxon>Fungi</taxon>
        <taxon>Dikarya</taxon>
        <taxon>Basidiomycota</taxon>
        <taxon>Agaricomycotina</taxon>
        <taxon>Agaricomycetes</taxon>
        <taxon>Hymenochaetales</taxon>
        <taxon>Hymenochaetaceae</taxon>
        <taxon>Pyrrhoderma</taxon>
    </lineage>
</organism>
<evidence type="ECO:0000313" key="4">
    <source>
        <dbReference type="Proteomes" id="UP000217199"/>
    </source>
</evidence>
<accession>A0A286UES0</accession>
<dbReference type="AlphaFoldDB" id="A0A286UES0"/>
<proteinExistence type="predicted"/>
<protein>
    <submittedName>
        <fullName evidence="3">Uncharacterized protein</fullName>
    </submittedName>
</protein>
<dbReference type="EMBL" id="NBII01000006">
    <property type="protein sequence ID" value="PAV18048.1"/>
    <property type="molecule type" value="Genomic_DNA"/>
</dbReference>
<feature type="region of interest" description="Disordered" evidence="1">
    <location>
        <begin position="54"/>
        <end position="75"/>
    </location>
</feature>
<comment type="caution">
    <text evidence="3">The sequence shown here is derived from an EMBL/GenBank/DDBJ whole genome shotgun (WGS) entry which is preliminary data.</text>
</comment>
<feature type="chain" id="PRO_5013601766" evidence="2">
    <location>
        <begin position="23"/>
        <end position="75"/>
    </location>
</feature>
<gene>
    <name evidence="3" type="ORF">PNOK_0653400</name>
</gene>